<feature type="coiled-coil region" evidence="1">
    <location>
        <begin position="146"/>
        <end position="173"/>
    </location>
</feature>
<evidence type="ECO:0008006" key="4">
    <source>
        <dbReference type="Google" id="ProtNLM"/>
    </source>
</evidence>
<accession>W7ANC4</accession>
<name>W7ANC4_PLAVN</name>
<dbReference type="SUPFAM" id="SSF47473">
    <property type="entry name" value="EF-hand"/>
    <property type="match status" value="1"/>
</dbReference>
<dbReference type="Proteomes" id="UP000030659">
    <property type="component" value="Unassembled WGS sequence"/>
</dbReference>
<sequence>MEALKGSMIHNLYTQKNNKIKNVNERKNTSLFRNDSVYFCNDVNTEAISLLVGKKTIIKRPFDRATQQIDYNMIKNDCILYKDGNKNHHTKKEKEFDKITKIVNDADYLNSLKSKMHTTDIEKIIQPLGIYSSKEKSKSHRTKNNDIIYKNKYESLKKEYDDLKERMDIKIDLELIKSGAFYNKEDIHDILRLIKKYQSRIKEKKDIIDTQNNVIENIMEQTKLNRNKFIVEKKKNEDMAKICNSYYNQSKKTQMKMKMLKYSFLEYKMALENIVSCCEQIGGDKIILMDAIKSAKTQTDLSIATEMLNMKKIKELEMSICYCEHHINYLNEELNLKLQELKNETKEKKEAQNEIYSYKKELTKNNNMMIKILEDYHKIMITMEKIIYEDDNANKYKTNFIKDKKKYNDLVKKVLESNSELKNNNDKLFLPNDILKGKIKAHQEFLTKHMNENKPKEVVNKIPSLIDQKNETENVEKLETEVMEKEDNSTNEVEPKNNQDINVEVEKIEKIQELIKNKNIDKLKFEDCIDIMYKSNVVLTRSKMEELKQMEPITTDEFVTFIKPFIINEEDALKNMITFFEIWDVKKTGYMHKDLFMPILKYFGDHLSDQEMEYLQKELSLSNEPNISYVDILKKWIYGKDQQA</sequence>
<dbReference type="AlphaFoldDB" id="W7ANC4"/>
<protein>
    <recommendedName>
        <fullName evidence="4">Myosin light chain B</fullName>
    </recommendedName>
</protein>
<dbReference type="Gene3D" id="1.10.238.10">
    <property type="entry name" value="EF-hand"/>
    <property type="match status" value="1"/>
</dbReference>
<evidence type="ECO:0000313" key="2">
    <source>
        <dbReference type="EMBL" id="EUD72798.1"/>
    </source>
</evidence>
<evidence type="ECO:0000256" key="1">
    <source>
        <dbReference type="SAM" id="Coils"/>
    </source>
</evidence>
<evidence type="ECO:0000313" key="3">
    <source>
        <dbReference type="Proteomes" id="UP000030659"/>
    </source>
</evidence>
<feature type="coiled-coil region" evidence="1">
    <location>
        <begin position="327"/>
        <end position="361"/>
    </location>
</feature>
<dbReference type="InterPro" id="IPR011992">
    <property type="entry name" value="EF-hand-dom_pair"/>
</dbReference>
<dbReference type="EMBL" id="KI965397">
    <property type="protein sequence ID" value="EUD72798.1"/>
    <property type="molecule type" value="Genomic_DNA"/>
</dbReference>
<gene>
    <name evidence="2" type="ORF">YYG_01798</name>
</gene>
<reference evidence="2 3" key="1">
    <citation type="submission" date="2013-02" db="EMBL/GenBank/DDBJ databases">
        <title>The Genome Sequence of Plasmodium vinckei petteri CR.</title>
        <authorList>
            <consortium name="The Broad Institute Genome Sequencing Platform"/>
            <consortium name="The Broad Institute Genome Sequencing Center for Infectious Disease"/>
            <person name="Neafsey D."/>
            <person name="Cheeseman I."/>
            <person name="Volkman S."/>
            <person name="Adams J."/>
            <person name="Walker B."/>
            <person name="Young S.K."/>
            <person name="Zeng Q."/>
            <person name="Gargeya S."/>
            <person name="Fitzgerald M."/>
            <person name="Haas B."/>
            <person name="Abouelleil A."/>
            <person name="Alvarado L."/>
            <person name="Arachchi H.M."/>
            <person name="Berlin A.M."/>
            <person name="Chapman S.B."/>
            <person name="Dewar J."/>
            <person name="Goldberg J."/>
            <person name="Griggs A."/>
            <person name="Gujja S."/>
            <person name="Hansen M."/>
            <person name="Howarth C."/>
            <person name="Imamovic A."/>
            <person name="Larimer J."/>
            <person name="McCowan C."/>
            <person name="Murphy C."/>
            <person name="Neiman D."/>
            <person name="Pearson M."/>
            <person name="Priest M."/>
            <person name="Roberts A."/>
            <person name="Saif S."/>
            <person name="Shea T."/>
            <person name="Sisk P."/>
            <person name="Sykes S."/>
            <person name="Wortman J."/>
            <person name="Nusbaum C."/>
            <person name="Birren B."/>
        </authorList>
    </citation>
    <scope>NUCLEOTIDE SEQUENCE [LARGE SCALE GENOMIC DNA]</scope>
    <source>
        <strain evidence="2 3">CR</strain>
    </source>
</reference>
<organism evidence="2 3">
    <name type="scientific">Plasmodium vinckei petteri</name>
    <dbReference type="NCBI Taxonomy" id="138298"/>
    <lineage>
        <taxon>Eukaryota</taxon>
        <taxon>Sar</taxon>
        <taxon>Alveolata</taxon>
        <taxon>Apicomplexa</taxon>
        <taxon>Aconoidasida</taxon>
        <taxon>Haemosporida</taxon>
        <taxon>Plasmodiidae</taxon>
        <taxon>Plasmodium</taxon>
        <taxon>Plasmodium (Vinckeia)</taxon>
    </lineage>
</organism>
<keyword evidence="1" id="KW-0175">Coiled coil</keyword>
<proteinExistence type="predicted"/>
<dbReference type="eggNOG" id="ENOG502QXA6">
    <property type="taxonomic scope" value="Eukaryota"/>
</dbReference>